<accession>A0AAV4AJG4</accession>
<reference evidence="1 2" key="1">
    <citation type="journal article" date="2021" name="Elife">
        <title>Chloroplast acquisition without the gene transfer in kleptoplastic sea slugs, Plakobranchus ocellatus.</title>
        <authorList>
            <person name="Maeda T."/>
            <person name="Takahashi S."/>
            <person name="Yoshida T."/>
            <person name="Shimamura S."/>
            <person name="Takaki Y."/>
            <person name="Nagai Y."/>
            <person name="Toyoda A."/>
            <person name="Suzuki Y."/>
            <person name="Arimoto A."/>
            <person name="Ishii H."/>
            <person name="Satoh N."/>
            <person name="Nishiyama T."/>
            <person name="Hasebe M."/>
            <person name="Maruyama T."/>
            <person name="Minagawa J."/>
            <person name="Obokata J."/>
            <person name="Shigenobu S."/>
        </authorList>
    </citation>
    <scope>NUCLEOTIDE SEQUENCE [LARGE SCALE GENOMIC DNA]</scope>
</reference>
<name>A0AAV4AJG4_9GAST</name>
<dbReference type="Proteomes" id="UP000735302">
    <property type="component" value="Unassembled WGS sequence"/>
</dbReference>
<keyword evidence="2" id="KW-1185">Reference proteome</keyword>
<gene>
    <name evidence="1" type="ORF">PoB_003308400</name>
</gene>
<sequence>MITRPLLVPTVERHAGVDRDQLISLNKNRYAETVPLREIDAEVVVEVLVDNYRRLDSAAEVLSGQRIK</sequence>
<evidence type="ECO:0000313" key="1">
    <source>
        <dbReference type="EMBL" id="GFO06579.1"/>
    </source>
</evidence>
<organism evidence="1 2">
    <name type="scientific">Plakobranchus ocellatus</name>
    <dbReference type="NCBI Taxonomy" id="259542"/>
    <lineage>
        <taxon>Eukaryota</taxon>
        <taxon>Metazoa</taxon>
        <taxon>Spiralia</taxon>
        <taxon>Lophotrochozoa</taxon>
        <taxon>Mollusca</taxon>
        <taxon>Gastropoda</taxon>
        <taxon>Heterobranchia</taxon>
        <taxon>Euthyneura</taxon>
        <taxon>Panpulmonata</taxon>
        <taxon>Sacoglossa</taxon>
        <taxon>Placobranchoidea</taxon>
        <taxon>Plakobranchidae</taxon>
        <taxon>Plakobranchus</taxon>
    </lineage>
</organism>
<evidence type="ECO:0000313" key="2">
    <source>
        <dbReference type="Proteomes" id="UP000735302"/>
    </source>
</evidence>
<dbReference type="AlphaFoldDB" id="A0AAV4AJG4"/>
<protein>
    <submittedName>
        <fullName evidence="1">Uncharacterized protein</fullName>
    </submittedName>
</protein>
<comment type="caution">
    <text evidence="1">The sequence shown here is derived from an EMBL/GenBank/DDBJ whole genome shotgun (WGS) entry which is preliminary data.</text>
</comment>
<dbReference type="EMBL" id="BLXT01003778">
    <property type="protein sequence ID" value="GFO06579.1"/>
    <property type="molecule type" value="Genomic_DNA"/>
</dbReference>
<proteinExistence type="predicted"/>